<dbReference type="InterPro" id="IPR035976">
    <property type="entry name" value="Sushi/SCR/CCP_sf"/>
</dbReference>
<comment type="caution">
    <text evidence="7">The sequence shown here is derived from an EMBL/GenBank/DDBJ whole genome shotgun (WGS) entry which is preliminary data.</text>
</comment>
<evidence type="ECO:0000256" key="5">
    <source>
        <dbReference type="PROSITE-ProRule" id="PRU00302"/>
    </source>
</evidence>
<evidence type="ECO:0000256" key="4">
    <source>
        <dbReference type="ARBA" id="ARBA00023180"/>
    </source>
</evidence>
<keyword evidence="2" id="KW-0677">Repeat</keyword>
<accession>A0ABN9M1N5</accession>
<dbReference type="InterPro" id="IPR000436">
    <property type="entry name" value="Sushi_SCR_CCP_dom"/>
</dbReference>
<reference evidence="7" key="1">
    <citation type="submission" date="2023-07" db="EMBL/GenBank/DDBJ databases">
        <authorList>
            <person name="Stuckert A."/>
        </authorList>
    </citation>
    <scope>NUCLEOTIDE SEQUENCE</scope>
</reference>
<dbReference type="SUPFAM" id="SSF57535">
    <property type="entry name" value="Complement control module/SCR domain"/>
    <property type="match status" value="2"/>
</dbReference>
<proteinExistence type="predicted"/>
<gene>
    <name evidence="7" type="ORF">RIMI_LOCUS15600120</name>
</gene>
<evidence type="ECO:0000256" key="2">
    <source>
        <dbReference type="ARBA" id="ARBA00022737"/>
    </source>
</evidence>
<evidence type="ECO:0000256" key="1">
    <source>
        <dbReference type="ARBA" id="ARBA00022659"/>
    </source>
</evidence>
<protein>
    <recommendedName>
        <fullName evidence="6">Sushi domain-containing protein</fullName>
    </recommendedName>
</protein>
<dbReference type="Gene3D" id="2.10.70.10">
    <property type="entry name" value="Complement Module, domain 1"/>
    <property type="match status" value="2"/>
</dbReference>
<dbReference type="PROSITE" id="PS50923">
    <property type="entry name" value="SUSHI"/>
    <property type="match status" value="1"/>
</dbReference>
<evidence type="ECO:0000313" key="8">
    <source>
        <dbReference type="Proteomes" id="UP001176940"/>
    </source>
</evidence>
<keyword evidence="1 5" id="KW-0768">Sushi</keyword>
<feature type="domain" description="Sushi" evidence="6">
    <location>
        <begin position="247"/>
        <end position="308"/>
    </location>
</feature>
<dbReference type="PANTHER" id="PTHR19325">
    <property type="entry name" value="COMPLEMENT COMPONENT-RELATED SUSHI DOMAIN-CONTAINING"/>
    <property type="match status" value="1"/>
</dbReference>
<dbReference type="PANTHER" id="PTHR19325:SF575">
    <property type="entry name" value="LOCOMOTION-RELATED PROTEIN HIKARU GENKI"/>
    <property type="match status" value="1"/>
</dbReference>
<dbReference type="Proteomes" id="UP001176940">
    <property type="component" value="Unassembled WGS sequence"/>
</dbReference>
<organism evidence="7 8">
    <name type="scientific">Ranitomeya imitator</name>
    <name type="common">mimic poison frog</name>
    <dbReference type="NCBI Taxonomy" id="111125"/>
    <lineage>
        <taxon>Eukaryota</taxon>
        <taxon>Metazoa</taxon>
        <taxon>Chordata</taxon>
        <taxon>Craniata</taxon>
        <taxon>Vertebrata</taxon>
        <taxon>Euteleostomi</taxon>
        <taxon>Amphibia</taxon>
        <taxon>Batrachia</taxon>
        <taxon>Anura</taxon>
        <taxon>Neobatrachia</taxon>
        <taxon>Hyloidea</taxon>
        <taxon>Dendrobatidae</taxon>
        <taxon>Dendrobatinae</taxon>
        <taxon>Ranitomeya</taxon>
    </lineage>
</organism>
<keyword evidence="3" id="KW-1015">Disulfide bond</keyword>
<sequence length="352" mass="39286">MSLHHVDVKGLSPTPSVVKRDHVRDRVELLVDDVRALPGCLKLIRWYGDQHPHLLTHVVGQLPGVLVVPVLLISLSLRHVVMHQLRQGLHLVTEAHDILHYGHFRRVRLLFPGFSYQPKGSPDSPAVQELEGGEPRRGLRNLSRAARIKRVMAPSELNVTSQAEDPEDGAARSAGTGQAMMAYCGFATEAMKKQLQGVHMNDTAICPAPDKPTDGMYDPEKDEYTYLDALLVVQIQLQCKMGYECQAVCATPRNYTFAEPEESFTIYFDKTTVLYKCKPGYIRDPEVHQNQITCSGRSWSELASFCSPISCGHPGKVNNANRIGSEFTFGNRVDYICQEGYMNTLQATPLKV</sequence>
<comment type="caution">
    <text evidence="5">Lacks conserved residue(s) required for the propagation of feature annotation.</text>
</comment>
<evidence type="ECO:0000256" key="3">
    <source>
        <dbReference type="ARBA" id="ARBA00023157"/>
    </source>
</evidence>
<evidence type="ECO:0000259" key="6">
    <source>
        <dbReference type="PROSITE" id="PS50923"/>
    </source>
</evidence>
<dbReference type="CDD" id="cd00033">
    <property type="entry name" value="CCP"/>
    <property type="match status" value="2"/>
</dbReference>
<dbReference type="InterPro" id="IPR050350">
    <property type="entry name" value="Compl-Cell_Adhes-Reg"/>
</dbReference>
<evidence type="ECO:0000313" key="7">
    <source>
        <dbReference type="EMBL" id="CAJ0956565.1"/>
    </source>
</evidence>
<dbReference type="SMART" id="SM00032">
    <property type="entry name" value="CCP"/>
    <property type="match status" value="1"/>
</dbReference>
<dbReference type="EMBL" id="CAUEEQ010042211">
    <property type="protein sequence ID" value="CAJ0956565.1"/>
    <property type="molecule type" value="Genomic_DNA"/>
</dbReference>
<dbReference type="Pfam" id="PF00084">
    <property type="entry name" value="Sushi"/>
    <property type="match status" value="1"/>
</dbReference>
<keyword evidence="8" id="KW-1185">Reference proteome</keyword>
<keyword evidence="4" id="KW-0325">Glycoprotein</keyword>
<name>A0ABN9M1N5_9NEOB</name>